<evidence type="ECO:0000313" key="5">
    <source>
        <dbReference type="EMBL" id="MEG3437531.1"/>
    </source>
</evidence>
<dbReference type="Gene3D" id="3.40.50.200">
    <property type="entry name" value="Peptidase S8/S53 domain"/>
    <property type="match status" value="1"/>
</dbReference>
<feature type="domain" description="Peptidase S8/S53" evidence="4">
    <location>
        <begin position="90"/>
        <end position="338"/>
    </location>
</feature>
<keyword evidence="2" id="KW-0378">Hydrolase</keyword>
<reference evidence="5 6" key="1">
    <citation type="submission" date="2024-01" db="EMBL/GenBank/DDBJ databases">
        <title>Genomic insights into the taxonomy and metabolism of the cyanobacterium Pannus brasiliensis CCIBt3594.</title>
        <authorList>
            <person name="Machado M."/>
            <person name="Botero N.B."/>
            <person name="Andreote A.P.D."/>
            <person name="Feitosa A.M.T."/>
            <person name="Popin R."/>
            <person name="Sivonen K."/>
            <person name="Fiore M.F."/>
        </authorList>
    </citation>
    <scope>NUCLEOTIDE SEQUENCE [LARGE SCALE GENOMIC DNA]</scope>
    <source>
        <strain evidence="5 6">CCIBt3594</strain>
    </source>
</reference>
<evidence type="ECO:0000256" key="3">
    <source>
        <dbReference type="ARBA" id="ARBA00022825"/>
    </source>
</evidence>
<accession>A0AAW9QRT6</accession>
<proteinExistence type="predicted"/>
<dbReference type="InterPro" id="IPR023828">
    <property type="entry name" value="Peptidase_S8_Ser-AS"/>
</dbReference>
<keyword evidence="1" id="KW-0645">Protease</keyword>
<dbReference type="PROSITE" id="PS00138">
    <property type="entry name" value="SUBTILASE_SER"/>
    <property type="match status" value="1"/>
</dbReference>
<dbReference type="InterPro" id="IPR036852">
    <property type="entry name" value="Peptidase_S8/S53_dom_sf"/>
</dbReference>
<keyword evidence="3" id="KW-0720">Serine protease</keyword>
<dbReference type="RefSeq" id="WP_332865009.1">
    <property type="nucleotide sequence ID" value="NZ_JBAFSM010000016.1"/>
</dbReference>
<keyword evidence="6" id="KW-1185">Reference proteome</keyword>
<comment type="caution">
    <text evidence="5">The sequence shown here is derived from an EMBL/GenBank/DDBJ whole genome shotgun (WGS) entry which is preliminary data.</text>
</comment>
<dbReference type="AlphaFoldDB" id="A0AAW9QRT6"/>
<organism evidence="5 6">
    <name type="scientific">Pannus brasiliensis CCIBt3594</name>
    <dbReference type="NCBI Taxonomy" id="1427578"/>
    <lineage>
        <taxon>Bacteria</taxon>
        <taxon>Bacillati</taxon>
        <taxon>Cyanobacteriota</taxon>
        <taxon>Cyanophyceae</taxon>
        <taxon>Oscillatoriophycideae</taxon>
        <taxon>Chroococcales</taxon>
        <taxon>Microcystaceae</taxon>
        <taxon>Pannus</taxon>
    </lineage>
</organism>
<dbReference type="Proteomes" id="UP001328733">
    <property type="component" value="Unassembled WGS sequence"/>
</dbReference>
<evidence type="ECO:0000259" key="4">
    <source>
        <dbReference type="Pfam" id="PF00082"/>
    </source>
</evidence>
<protein>
    <submittedName>
        <fullName evidence="5">S8 family serine peptidase</fullName>
    </submittedName>
</protein>
<dbReference type="GO" id="GO:0004252">
    <property type="term" value="F:serine-type endopeptidase activity"/>
    <property type="evidence" value="ECO:0007669"/>
    <property type="project" value="InterPro"/>
</dbReference>
<dbReference type="GO" id="GO:0006508">
    <property type="term" value="P:proteolysis"/>
    <property type="evidence" value="ECO:0007669"/>
    <property type="project" value="UniProtKB-KW"/>
</dbReference>
<dbReference type="EMBL" id="JBAFSM010000016">
    <property type="protein sequence ID" value="MEG3437531.1"/>
    <property type="molecule type" value="Genomic_DNA"/>
</dbReference>
<gene>
    <name evidence="5" type="ORF">V0288_10410</name>
</gene>
<evidence type="ECO:0000313" key="6">
    <source>
        <dbReference type="Proteomes" id="UP001328733"/>
    </source>
</evidence>
<name>A0AAW9QRT6_9CHRO</name>
<sequence>MLRKSLWFVVGFIVAVVLIPSIVWSDSIGDPGIYADRLRSEPYNLFGRKIAIGQVEIGRPAVFGFDKVAAWQPPYKLAGVFFRDSIAKPNANLDNHAAMVATVMISDDKKIPGVAPAAKLYSGAVGSLRRGGQPEECLTSQTIARQNGGDVRAINFSFGESLQRDSRDNAKLDGQALLTKCIDWSARVHDTLYVIAGNQGKGGIPIPTDHYNGITTAYTTKREGKFTKVDFANLSALPVGIGRNLIRREINDGQRRSISLVAPGNKIDLYDLKGKVNKVSGTSFAAPHITASVALLQEYGDRQLRDKRADWSLDSRRHEVMKAVLLNSADKIKDTGDGLRLGMARTVLAKDQKTWLDSDAYTDPKIPLDIQMGTGHLNVFRAHEQFSGGRGQPIEPVKAIGWDYNTVIPNGHRDYLLSEPLQANSFVSITLAWDRLVELIDMNNNDRYDLEENFRDRGLNNLDVYLLPKGEDNHTKYTCASISDTDSVEHIFCPVPASGEYKIRVEYRQRVNEAEQPYALAWWTVPAKSDE</sequence>
<evidence type="ECO:0000256" key="2">
    <source>
        <dbReference type="ARBA" id="ARBA00022801"/>
    </source>
</evidence>
<evidence type="ECO:0000256" key="1">
    <source>
        <dbReference type="ARBA" id="ARBA00022670"/>
    </source>
</evidence>
<dbReference type="Pfam" id="PF00082">
    <property type="entry name" value="Peptidase_S8"/>
    <property type="match status" value="1"/>
</dbReference>
<dbReference type="InterPro" id="IPR000209">
    <property type="entry name" value="Peptidase_S8/S53_dom"/>
</dbReference>
<dbReference type="InterPro" id="IPR008979">
    <property type="entry name" value="Galactose-bd-like_sf"/>
</dbReference>
<dbReference type="SUPFAM" id="SSF49785">
    <property type="entry name" value="Galactose-binding domain-like"/>
    <property type="match status" value="1"/>
</dbReference>
<dbReference type="SUPFAM" id="SSF52743">
    <property type="entry name" value="Subtilisin-like"/>
    <property type="match status" value="1"/>
</dbReference>